<dbReference type="VEuPathDB" id="TriTrypDB:TcG_06564"/>
<sequence length="235" mass="26836">MSPVRTSVVAGGGALRLLRSIHLPCAAFHRCGFSSRGCRRGVLSVPVEDLTPKSIALFHSYGPPKSGTVPVVTDTTAFTRILNEVLVRDDSGANDVIRDLRRFLRQKREELAPLLAEKHRIEAVVDNRYVPLLGCLVLAFLVTQFVVLFRWVFIVFDWNLVEPMTYFLGYTVVWAGIVFHCYYARELTWETMLDTVAHRRRVHLYEKAGIDVKKVERLQREVCGIERMLSKYGLQ</sequence>
<dbReference type="EMBL" id="PRFA01000051">
    <property type="protein sequence ID" value="PWU90365.1"/>
    <property type="molecule type" value="Genomic_DNA"/>
</dbReference>
<keyword evidence="3" id="KW-0813">Transport</keyword>
<organism evidence="12 13">
    <name type="scientific">Trypanosoma cruzi</name>
    <dbReference type="NCBI Taxonomy" id="5693"/>
    <lineage>
        <taxon>Eukaryota</taxon>
        <taxon>Discoba</taxon>
        <taxon>Euglenozoa</taxon>
        <taxon>Kinetoplastea</taxon>
        <taxon>Metakinetoplastina</taxon>
        <taxon>Trypanosomatida</taxon>
        <taxon>Trypanosomatidae</taxon>
        <taxon>Trypanosoma</taxon>
        <taxon>Schizotrypanum</taxon>
    </lineage>
</organism>
<gene>
    <name evidence="12" type="ORF">C4B63_51g103</name>
</gene>
<comment type="similarity">
    <text evidence="2">Belongs to the MCU (TC 1.A.77) family.</text>
</comment>
<evidence type="ECO:0000256" key="1">
    <source>
        <dbReference type="ARBA" id="ARBA00004141"/>
    </source>
</evidence>
<dbReference type="GO" id="GO:0051560">
    <property type="term" value="P:mitochondrial calcium ion homeostasis"/>
    <property type="evidence" value="ECO:0007669"/>
    <property type="project" value="InterPro"/>
</dbReference>
<accession>A0A2V2V1H2</accession>
<dbReference type="Proteomes" id="UP000246121">
    <property type="component" value="Unassembled WGS sequence"/>
</dbReference>
<comment type="caution">
    <text evidence="12">The sequence shown here is derived from an EMBL/GenBank/DDBJ whole genome shotgun (WGS) entry which is preliminary data.</text>
</comment>
<evidence type="ECO:0000256" key="3">
    <source>
        <dbReference type="ARBA" id="ARBA00022448"/>
    </source>
</evidence>
<evidence type="ECO:0000256" key="8">
    <source>
        <dbReference type="ARBA" id="ARBA00023065"/>
    </source>
</evidence>
<keyword evidence="4" id="KW-0109">Calcium transport</keyword>
<dbReference type="PANTHER" id="PTHR13462:SF46">
    <property type="entry name" value="CALCIUM UNIPORTER PROTEIN"/>
    <property type="match status" value="1"/>
</dbReference>
<dbReference type="Pfam" id="PF04678">
    <property type="entry name" value="MCU"/>
    <property type="match status" value="1"/>
</dbReference>
<keyword evidence="9 10" id="KW-0472">Membrane</keyword>
<dbReference type="VEuPathDB" id="TriTrypDB:ECC02_004250"/>
<dbReference type="VEuPathDB" id="TriTrypDB:TcBrA4_0073170"/>
<evidence type="ECO:0000313" key="13">
    <source>
        <dbReference type="Proteomes" id="UP000246121"/>
    </source>
</evidence>
<evidence type="ECO:0000259" key="11">
    <source>
        <dbReference type="Pfam" id="PF04678"/>
    </source>
</evidence>
<dbReference type="VEuPathDB" id="TriTrypDB:TCSYLVIO_002074"/>
<feature type="domain" description="Calcium uniporter protein C-terminal" evidence="11">
    <location>
        <begin position="70"/>
        <end position="217"/>
    </location>
</feature>
<keyword evidence="8" id="KW-0406">Ion transport</keyword>
<dbReference type="VEuPathDB" id="TriTrypDB:TcCL_NonESM04607"/>
<reference evidence="12 13" key="1">
    <citation type="journal article" date="2018" name="Microb. Genom.">
        <title>Expanding an expanded genome: long-read sequencing of Trypanosoma cruzi.</title>
        <authorList>
            <person name="Berna L."/>
            <person name="Rodriguez M."/>
            <person name="Chiribao M.L."/>
            <person name="Parodi-Talice A."/>
            <person name="Pita S."/>
            <person name="Rijo G."/>
            <person name="Alvarez-Valin F."/>
            <person name="Robello C."/>
        </authorList>
    </citation>
    <scope>NUCLEOTIDE SEQUENCE [LARGE SCALE GENOMIC DNA]</scope>
    <source>
        <strain evidence="12 13">Dm28c</strain>
    </source>
</reference>
<dbReference type="VEuPathDB" id="TriTrypDB:TcCLB.506181.97"/>
<dbReference type="VEuPathDB" id="TriTrypDB:Tc_MARK_1232"/>
<dbReference type="PANTHER" id="PTHR13462">
    <property type="entry name" value="CALCIUM UNIPORTER PROTEIN, MITOCHONDRIAL"/>
    <property type="match status" value="1"/>
</dbReference>
<comment type="subcellular location">
    <subcellularLocation>
        <location evidence="1">Membrane</location>
        <topology evidence="1">Multi-pass membrane protein</topology>
    </subcellularLocation>
</comment>
<evidence type="ECO:0000256" key="4">
    <source>
        <dbReference type="ARBA" id="ARBA00022568"/>
    </source>
</evidence>
<dbReference type="VEuPathDB" id="TriTrypDB:TcYC6_0101280"/>
<dbReference type="OrthoDB" id="278338at2759"/>
<evidence type="ECO:0000256" key="6">
    <source>
        <dbReference type="ARBA" id="ARBA00022837"/>
    </source>
</evidence>
<dbReference type="GO" id="GO:0036444">
    <property type="term" value="P:calcium import into the mitochondrion"/>
    <property type="evidence" value="ECO:0007669"/>
    <property type="project" value="TreeGrafter"/>
</dbReference>
<dbReference type="GO" id="GO:0015292">
    <property type="term" value="F:uniporter activity"/>
    <property type="evidence" value="ECO:0007669"/>
    <property type="project" value="TreeGrafter"/>
</dbReference>
<evidence type="ECO:0000256" key="2">
    <source>
        <dbReference type="ARBA" id="ARBA00005653"/>
    </source>
</evidence>
<dbReference type="GO" id="GO:0005262">
    <property type="term" value="F:calcium channel activity"/>
    <property type="evidence" value="ECO:0007669"/>
    <property type="project" value="TreeGrafter"/>
</dbReference>
<keyword evidence="5 10" id="KW-0812">Transmembrane</keyword>
<dbReference type="AlphaFoldDB" id="A0A2V2V1H2"/>
<name>A0A2V2V1H2_TRYCR</name>
<dbReference type="VEuPathDB" id="TriTrypDB:TcCLB.506177.110"/>
<dbReference type="InterPro" id="IPR039055">
    <property type="entry name" value="MCU_fam"/>
</dbReference>
<proteinExistence type="inferred from homology"/>
<dbReference type="VEuPathDB" id="TriTrypDB:BCY84_13725"/>
<evidence type="ECO:0000256" key="10">
    <source>
        <dbReference type="SAM" id="Phobius"/>
    </source>
</evidence>
<feature type="transmembrane region" description="Helical" evidence="10">
    <location>
        <begin position="129"/>
        <end position="152"/>
    </location>
</feature>
<dbReference type="InterPro" id="IPR006769">
    <property type="entry name" value="MCU_C"/>
</dbReference>
<evidence type="ECO:0000313" key="12">
    <source>
        <dbReference type="EMBL" id="PWU90365.1"/>
    </source>
</evidence>
<dbReference type="VEuPathDB" id="TriTrypDB:C3747_250g39"/>
<evidence type="ECO:0000256" key="5">
    <source>
        <dbReference type="ARBA" id="ARBA00022692"/>
    </source>
</evidence>
<evidence type="ECO:0000256" key="7">
    <source>
        <dbReference type="ARBA" id="ARBA00022989"/>
    </source>
</evidence>
<feature type="transmembrane region" description="Helical" evidence="10">
    <location>
        <begin position="164"/>
        <end position="183"/>
    </location>
</feature>
<keyword evidence="7 10" id="KW-1133">Transmembrane helix</keyword>
<protein>
    <recommendedName>
        <fullName evidence="11">Calcium uniporter protein C-terminal domain-containing protein</fullName>
    </recommendedName>
</protein>
<keyword evidence="6" id="KW-0106">Calcium</keyword>
<evidence type="ECO:0000256" key="9">
    <source>
        <dbReference type="ARBA" id="ARBA00023136"/>
    </source>
</evidence>
<dbReference type="VEuPathDB" id="TriTrypDB:C4B63_51g103"/>
<dbReference type="GO" id="GO:1990246">
    <property type="term" value="C:uniplex complex"/>
    <property type="evidence" value="ECO:0007669"/>
    <property type="project" value="TreeGrafter"/>
</dbReference>